<keyword evidence="5" id="KW-0723">Serine/threonine-protein kinase</keyword>
<keyword evidence="8" id="KW-1185">Reference proteome</keyword>
<dbReference type="InterPro" id="IPR008271">
    <property type="entry name" value="Ser/Thr_kinase_AS"/>
</dbReference>
<evidence type="ECO:0000256" key="3">
    <source>
        <dbReference type="ARBA" id="ARBA00022840"/>
    </source>
</evidence>
<dbReference type="SMART" id="SM00220">
    <property type="entry name" value="S_TKc"/>
    <property type="match status" value="1"/>
</dbReference>
<feature type="domain" description="Protein kinase" evidence="6">
    <location>
        <begin position="16"/>
        <end position="353"/>
    </location>
</feature>
<dbReference type="Pfam" id="PF00069">
    <property type="entry name" value="Pkinase"/>
    <property type="match status" value="1"/>
</dbReference>
<dbReference type="Gene3D" id="1.10.510.10">
    <property type="entry name" value="Transferase(Phosphotransferase) domain 1"/>
    <property type="match status" value="1"/>
</dbReference>
<keyword evidence="3 4" id="KW-0067">ATP-binding</keyword>
<dbReference type="EMBL" id="JAPFFF010000005">
    <property type="protein sequence ID" value="KAK8890541.1"/>
    <property type="molecule type" value="Genomic_DNA"/>
</dbReference>
<comment type="similarity">
    <text evidence="1">Belongs to the protein kinase superfamily. CMGC Ser/Thr protein kinase family. CDC2/CDKX subfamily.</text>
</comment>
<keyword evidence="2 4" id="KW-0547">Nucleotide-binding</keyword>
<gene>
    <name evidence="7" type="ORF">M9Y10_035318</name>
</gene>
<proteinExistence type="inferred from homology"/>
<dbReference type="PANTHER" id="PTHR24056">
    <property type="entry name" value="CELL DIVISION PROTEIN KINASE"/>
    <property type="match status" value="1"/>
</dbReference>
<evidence type="ECO:0000259" key="6">
    <source>
        <dbReference type="PROSITE" id="PS50011"/>
    </source>
</evidence>
<feature type="binding site" evidence="4">
    <location>
        <position position="45"/>
    </location>
    <ligand>
        <name>ATP</name>
        <dbReference type="ChEBI" id="CHEBI:30616"/>
    </ligand>
</feature>
<name>A0ABR2KIE7_9EUKA</name>
<accession>A0ABR2KIE7</accession>
<dbReference type="InterPro" id="IPR011009">
    <property type="entry name" value="Kinase-like_dom_sf"/>
</dbReference>
<evidence type="ECO:0000256" key="5">
    <source>
        <dbReference type="RuleBase" id="RU000304"/>
    </source>
</evidence>
<evidence type="ECO:0000256" key="4">
    <source>
        <dbReference type="PROSITE-ProRule" id="PRU10141"/>
    </source>
</evidence>
<evidence type="ECO:0000313" key="7">
    <source>
        <dbReference type="EMBL" id="KAK8890541.1"/>
    </source>
</evidence>
<dbReference type="InterPro" id="IPR050108">
    <property type="entry name" value="CDK"/>
</dbReference>
<keyword evidence="5" id="KW-0808">Transferase</keyword>
<evidence type="ECO:0000313" key="8">
    <source>
        <dbReference type="Proteomes" id="UP001470230"/>
    </source>
</evidence>
<dbReference type="PROSITE" id="PS00108">
    <property type="entry name" value="PROTEIN_KINASE_ST"/>
    <property type="match status" value="1"/>
</dbReference>
<dbReference type="InterPro" id="IPR017441">
    <property type="entry name" value="Protein_kinase_ATP_BS"/>
</dbReference>
<dbReference type="Proteomes" id="UP001470230">
    <property type="component" value="Unassembled WGS sequence"/>
</dbReference>
<dbReference type="PROSITE" id="PS00107">
    <property type="entry name" value="PROTEIN_KINASE_ATP"/>
    <property type="match status" value="1"/>
</dbReference>
<comment type="caution">
    <text evidence="7">The sequence shown here is derived from an EMBL/GenBank/DDBJ whole genome shotgun (WGS) entry which is preliminary data.</text>
</comment>
<sequence>MIQNPDPGGITMGDLYEVIEEIGKGGYGNVYKVREKSSGQIYALKKVKTFDVRQATPPSFFREAECLRSLCDCNNILSLHSIFRCHKDNCFYLVLELCNCDLSEMIQNKYFSNNFPLFNSPISFPKYINEDNIIYEQIRDYMRQILLGIFTLHSKGFVHRDIKPSNILLKFDKLGDNFYFGSIKVADFGLSRNLMKLKNTRSSRKLTPRVTTLSYRAPELLLGSTNYDQSIDVWSLGCLFFEMITGKVLFHAGLNESNHHKIPHQLNEAAFSEFAQLNAILEICGTPSNEIWTDIPNAYLVSAMPKHESILSELLDSELPSPFHPMKDLLMLMLQLNPKKRITVFDALHHSFLAAPSYSLSSPILKTLNQTDQQNQEQKLLTCLLSNFSSSSPSEGDQTFSNSSSLSLSIRNGKNSSSLLTILEKKLIVQNAKHDVHAPTLSNNKKLTLDLLRPDKITPPEIDLF</sequence>
<protein>
    <recommendedName>
        <fullName evidence="6">Protein kinase domain-containing protein</fullName>
    </recommendedName>
</protein>
<dbReference type="InterPro" id="IPR000719">
    <property type="entry name" value="Prot_kinase_dom"/>
</dbReference>
<dbReference type="SUPFAM" id="SSF56112">
    <property type="entry name" value="Protein kinase-like (PK-like)"/>
    <property type="match status" value="1"/>
</dbReference>
<evidence type="ECO:0000256" key="1">
    <source>
        <dbReference type="ARBA" id="ARBA00006485"/>
    </source>
</evidence>
<organism evidence="7 8">
    <name type="scientific">Tritrichomonas musculus</name>
    <dbReference type="NCBI Taxonomy" id="1915356"/>
    <lineage>
        <taxon>Eukaryota</taxon>
        <taxon>Metamonada</taxon>
        <taxon>Parabasalia</taxon>
        <taxon>Tritrichomonadida</taxon>
        <taxon>Tritrichomonadidae</taxon>
        <taxon>Tritrichomonas</taxon>
    </lineage>
</organism>
<reference evidence="7 8" key="1">
    <citation type="submission" date="2024-04" db="EMBL/GenBank/DDBJ databases">
        <title>Tritrichomonas musculus Genome.</title>
        <authorList>
            <person name="Alves-Ferreira E."/>
            <person name="Grigg M."/>
            <person name="Lorenzi H."/>
            <person name="Galac M."/>
        </authorList>
    </citation>
    <scope>NUCLEOTIDE SEQUENCE [LARGE SCALE GENOMIC DNA]</scope>
    <source>
        <strain evidence="7 8">EAF2021</strain>
    </source>
</reference>
<evidence type="ECO:0000256" key="2">
    <source>
        <dbReference type="ARBA" id="ARBA00022741"/>
    </source>
</evidence>
<dbReference type="Gene3D" id="3.30.200.20">
    <property type="entry name" value="Phosphorylase Kinase, domain 1"/>
    <property type="match status" value="1"/>
</dbReference>
<keyword evidence="5" id="KW-0418">Kinase</keyword>
<dbReference type="PROSITE" id="PS50011">
    <property type="entry name" value="PROTEIN_KINASE_DOM"/>
    <property type="match status" value="1"/>
</dbReference>